<dbReference type="Gene3D" id="1.10.10.60">
    <property type="entry name" value="Homeodomain-like"/>
    <property type="match status" value="1"/>
</dbReference>
<keyword evidence="2" id="KW-0238">DNA-binding</keyword>
<dbReference type="Pfam" id="PF12833">
    <property type="entry name" value="HTH_18"/>
    <property type="match status" value="1"/>
</dbReference>
<keyword evidence="6" id="KW-1185">Reference proteome</keyword>
<dbReference type="SMART" id="SM00342">
    <property type="entry name" value="HTH_ARAC"/>
    <property type="match status" value="1"/>
</dbReference>
<evidence type="ECO:0000313" key="6">
    <source>
        <dbReference type="Proteomes" id="UP000235507"/>
    </source>
</evidence>
<dbReference type="EMBL" id="PNOT02000257">
    <property type="protein sequence ID" value="TSE05281.1"/>
    <property type="molecule type" value="Genomic_DNA"/>
</dbReference>
<dbReference type="RefSeq" id="WP_143976380.1">
    <property type="nucleotide sequence ID" value="NZ_PNOT02000257.1"/>
</dbReference>
<dbReference type="PRINTS" id="PR00032">
    <property type="entry name" value="HTHARAC"/>
</dbReference>
<dbReference type="PANTHER" id="PTHR46796">
    <property type="entry name" value="HTH-TYPE TRANSCRIPTIONAL ACTIVATOR RHAS-RELATED"/>
    <property type="match status" value="1"/>
</dbReference>
<organism evidence="5 6">
    <name type="scientific">Mesorhizobium intechi</name>
    <dbReference type="NCBI Taxonomy" id="537601"/>
    <lineage>
        <taxon>Bacteria</taxon>
        <taxon>Pseudomonadati</taxon>
        <taxon>Pseudomonadota</taxon>
        <taxon>Alphaproteobacteria</taxon>
        <taxon>Hyphomicrobiales</taxon>
        <taxon>Phyllobacteriaceae</taxon>
        <taxon>Mesorhizobium</taxon>
    </lineage>
</organism>
<dbReference type="PROSITE" id="PS00041">
    <property type="entry name" value="HTH_ARAC_FAMILY_1"/>
    <property type="match status" value="1"/>
</dbReference>
<dbReference type="InterPro" id="IPR050204">
    <property type="entry name" value="AraC_XylS_family_regulators"/>
</dbReference>
<proteinExistence type="predicted"/>
<dbReference type="InterPro" id="IPR009057">
    <property type="entry name" value="Homeodomain-like_sf"/>
</dbReference>
<dbReference type="Proteomes" id="UP000235507">
    <property type="component" value="Unassembled WGS sequence"/>
</dbReference>
<dbReference type="SUPFAM" id="SSF46689">
    <property type="entry name" value="Homeodomain-like"/>
    <property type="match status" value="1"/>
</dbReference>
<dbReference type="InterPro" id="IPR018060">
    <property type="entry name" value="HTH_AraC"/>
</dbReference>
<dbReference type="InterPro" id="IPR018062">
    <property type="entry name" value="HTH_AraC-typ_CS"/>
</dbReference>
<dbReference type="PROSITE" id="PS01124">
    <property type="entry name" value="HTH_ARAC_FAMILY_2"/>
    <property type="match status" value="1"/>
</dbReference>
<keyword evidence="1" id="KW-0805">Transcription regulation</keyword>
<sequence>MSRKTVFSSTDLPPHLGDRDRFSLWQDIHVGEIWSVEYRISEKLPFQAAIEATAVGSLVLGQMAGTIRQAARQASNIADDGNDGYLLLINRADTVLSGAQAGREYGVGQGEAVLVTAAEALKMIGADWNAWTNVVVPRAVLTQAFPQIDDRLALKIGAENEALDFLKRYCQLLETGPPLASPHLVTHATETIVDLIGLVTGAKGEAAELAGLRGLRAARLQAILAEITDSFANPGISAQGVAKELGLSARYVQDLLQETGISFSERVLEQRLQGARKMLSQRHNDAMRVSEIALINGFSDVSYFNRCFRRRFGQTPTSVR</sequence>
<feature type="domain" description="HTH araC/xylS-type" evidence="4">
    <location>
        <begin position="221"/>
        <end position="320"/>
    </location>
</feature>
<dbReference type="GO" id="GO:0043565">
    <property type="term" value="F:sequence-specific DNA binding"/>
    <property type="evidence" value="ECO:0007669"/>
    <property type="project" value="InterPro"/>
</dbReference>
<evidence type="ECO:0000259" key="4">
    <source>
        <dbReference type="PROSITE" id="PS01124"/>
    </source>
</evidence>
<evidence type="ECO:0000256" key="1">
    <source>
        <dbReference type="ARBA" id="ARBA00023015"/>
    </source>
</evidence>
<keyword evidence="3" id="KW-0804">Transcription</keyword>
<comment type="caution">
    <text evidence="5">The sequence shown here is derived from an EMBL/GenBank/DDBJ whole genome shotgun (WGS) entry which is preliminary data.</text>
</comment>
<dbReference type="InterPro" id="IPR020449">
    <property type="entry name" value="Tscrpt_reg_AraC-type_HTH"/>
</dbReference>
<protein>
    <submittedName>
        <fullName evidence="5">Helix-turn-helix domain-containing protein</fullName>
    </submittedName>
</protein>
<evidence type="ECO:0000256" key="2">
    <source>
        <dbReference type="ARBA" id="ARBA00023125"/>
    </source>
</evidence>
<dbReference type="OrthoDB" id="4601794at2"/>
<reference evidence="5" key="1">
    <citation type="submission" date="2019-07" db="EMBL/GenBank/DDBJ databases">
        <title>Mesorhizobum intechiensis sp. nov. isolated from nodules of Lotus tenuis growing in lowlands of the Flooding Pampa, Argentina.</title>
        <authorList>
            <person name="Estrella M.J."/>
            <person name="Torres Tejerizo G.A."/>
            <person name="Cumpa Velazquez L.M."/>
            <person name="Fontana F."/>
            <person name="Hansen L."/>
            <person name="Pistorio M."/>
            <person name="Sannazzaro A.I."/>
        </authorList>
    </citation>
    <scope>NUCLEOTIDE SEQUENCE</scope>
    <source>
        <strain evidence="5">BD68</strain>
    </source>
</reference>
<evidence type="ECO:0000313" key="5">
    <source>
        <dbReference type="EMBL" id="TSE05281.1"/>
    </source>
</evidence>
<accession>A0A8T9AKX8</accession>
<dbReference type="AlphaFoldDB" id="A0A8T9AKX8"/>
<gene>
    <name evidence="5" type="ORF">C1D09_022600</name>
</gene>
<dbReference type="GO" id="GO:0003700">
    <property type="term" value="F:DNA-binding transcription factor activity"/>
    <property type="evidence" value="ECO:0007669"/>
    <property type="project" value="InterPro"/>
</dbReference>
<name>A0A8T9AKX8_9HYPH</name>
<dbReference type="PANTHER" id="PTHR46796:SF6">
    <property type="entry name" value="ARAC SUBFAMILY"/>
    <property type="match status" value="1"/>
</dbReference>
<evidence type="ECO:0000256" key="3">
    <source>
        <dbReference type="ARBA" id="ARBA00023163"/>
    </source>
</evidence>